<feature type="region of interest" description="Disordered" evidence="1">
    <location>
        <begin position="38"/>
        <end position="68"/>
    </location>
</feature>
<organism evidence="2 3">
    <name type="scientific">Terrabacter lapilli</name>
    <dbReference type="NCBI Taxonomy" id="436231"/>
    <lineage>
        <taxon>Bacteria</taxon>
        <taxon>Bacillati</taxon>
        <taxon>Actinomycetota</taxon>
        <taxon>Actinomycetes</taxon>
        <taxon>Micrococcales</taxon>
        <taxon>Intrasporangiaceae</taxon>
        <taxon>Terrabacter</taxon>
    </lineage>
</organism>
<accession>A0ABP5E970</accession>
<dbReference type="RefSeq" id="WP_344066938.1">
    <property type="nucleotide sequence ID" value="NZ_BAAAPU010000011.1"/>
</dbReference>
<evidence type="ECO:0000313" key="2">
    <source>
        <dbReference type="EMBL" id="GAA1993535.1"/>
    </source>
</evidence>
<evidence type="ECO:0000256" key="1">
    <source>
        <dbReference type="SAM" id="MobiDB-lite"/>
    </source>
</evidence>
<keyword evidence="3" id="KW-1185">Reference proteome</keyword>
<evidence type="ECO:0000313" key="3">
    <source>
        <dbReference type="Proteomes" id="UP001500013"/>
    </source>
</evidence>
<dbReference type="EMBL" id="BAAAPU010000011">
    <property type="protein sequence ID" value="GAA1993535.1"/>
    <property type="molecule type" value="Genomic_DNA"/>
</dbReference>
<protein>
    <recommendedName>
        <fullName evidence="4">DUF732 domain-containing protein</fullName>
    </recommendedName>
</protein>
<gene>
    <name evidence="2" type="ORF">GCM10009817_39800</name>
</gene>
<comment type="caution">
    <text evidence="2">The sequence shown here is derived from an EMBL/GenBank/DDBJ whole genome shotgun (WGS) entry which is preliminary data.</text>
</comment>
<sequence>MSEQQQEPPEKKGKGLLIGGGAVLAMIAIALAFGPGRAAPTPAATPTTTTTTTNTSQYDAPAIADPINPPNDADIQRMAMNQMWDNIPDSMRREMCRGWNKNGALQDAYLDAFMSSAPSFDRYDVRAYFTSKCLYE</sequence>
<dbReference type="Proteomes" id="UP001500013">
    <property type="component" value="Unassembled WGS sequence"/>
</dbReference>
<name>A0ABP5E970_9MICO</name>
<reference evidence="3" key="1">
    <citation type="journal article" date="2019" name="Int. J. Syst. Evol. Microbiol.">
        <title>The Global Catalogue of Microorganisms (GCM) 10K type strain sequencing project: providing services to taxonomists for standard genome sequencing and annotation.</title>
        <authorList>
            <consortium name="The Broad Institute Genomics Platform"/>
            <consortium name="The Broad Institute Genome Sequencing Center for Infectious Disease"/>
            <person name="Wu L."/>
            <person name="Ma J."/>
        </authorList>
    </citation>
    <scope>NUCLEOTIDE SEQUENCE [LARGE SCALE GENOMIC DNA]</scope>
    <source>
        <strain evidence="3">JCM 15628</strain>
    </source>
</reference>
<proteinExistence type="predicted"/>
<evidence type="ECO:0008006" key="4">
    <source>
        <dbReference type="Google" id="ProtNLM"/>
    </source>
</evidence>